<protein>
    <recommendedName>
        <fullName evidence="9">DNA-(apurinic or apyrimidinic site) endonuclease</fullName>
        <ecNumber evidence="9">3.1.-.-</ecNumber>
    </recommendedName>
</protein>
<keyword evidence="3 7" id="KW-0479">Metal-binding</keyword>
<evidence type="ECO:0000256" key="6">
    <source>
        <dbReference type="PIRSR" id="PIRSR604808-1"/>
    </source>
</evidence>
<feature type="site" description="Important for catalytic activity" evidence="8">
    <location>
        <position position="299"/>
    </location>
</feature>
<dbReference type="NCBIfam" id="TIGR00195">
    <property type="entry name" value="exoDNase_III"/>
    <property type="match status" value="1"/>
</dbReference>
<comment type="similarity">
    <text evidence="2 9">Belongs to the DNA repair enzymes AP/ExoA family.</text>
</comment>
<evidence type="ECO:0000313" key="11">
    <source>
        <dbReference type="EMBL" id="CDW77747.1"/>
    </source>
</evidence>
<feature type="binding site" evidence="7">
    <location>
        <position position="226"/>
    </location>
    <ligand>
        <name>Mg(2+)</name>
        <dbReference type="ChEBI" id="CHEBI:18420"/>
        <label>1</label>
    </ligand>
</feature>
<keyword evidence="5 7" id="KW-0460">Magnesium</keyword>
<accession>A0A078A836</accession>
<dbReference type="InterPro" id="IPR036691">
    <property type="entry name" value="Endo/exonu/phosph_ase_sf"/>
</dbReference>
<keyword evidence="7" id="KW-0464">Manganese</keyword>
<dbReference type="OMA" id="MEYLEWI"/>
<dbReference type="InterPro" id="IPR020847">
    <property type="entry name" value="AP_endonuclease_F1_BS"/>
</dbReference>
<evidence type="ECO:0000256" key="8">
    <source>
        <dbReference type="PIRSR" id="PIRSR604808-3"/>
    </source>
</evidence>
<dbReference type="PANTHER" id="PTHR22748:SF6">
    <property type="entry name" value="DNA-(APURINIC OR APYRIMIDINIC SITE) ENDONUCLEASE"/>
    <property type="match status" value="1"/>
</dbReference>
<evidence type="ECO:0000256" key="5">
    <source>
        <dbReference type="ARBA" id="ARBA00022842"/>
    </source>
</evidence>
<feature type="binding site" evidence="7">
    <location>
        <position position="78"/>
    </location>
    <ligand>
        <name>Mg(2+)</name>
        <dbReference type="ChEBI" id="CHEBI:18420"/>
        <label>1</label>
    </ligand>
</feature>
<dbReference type="EMBL" id="CCKQ01006433">
    <property type="protein sequence ID" value="CDW77747.1"/>
    <property type="molecule type" value="Genomic_DNA"/>
</dbReference>
<feature type="active site" evidence="6">
    <location>
        <position position="184"/>
    </location>
</feature>
<evidence type="ECO:0000256" key="9">
    <source>
        <dbReference type="RuleBase" id="RU362131"/>
    </source>
</evidence>
<evidence type="ECO:0000313" key="12">
    <source>
        <dbReference type="Proteomes" id="UP000039865"/>
    </source>
</evidence>
<dbReference type="PROSITE" id="PS51435">
    <property type="entry name" value="AP_NUCLEASE_F1_4"/>
    <property type="match status" value="1"/>
</dbReference>
<comment type="cofactor">
    <cofactor evidence="7 9">
        <name>Mg(2+)</name>
        <dbReference type="ChEBI" id="CHEBI:18420"/>
    </cofactor>
    <cofactor evidence="7 9">
        <name>Mn(2+)</name>
        <dbReference type="ChEBI" id="CHEBI:29035"/>
    </cofactor>
    <text evidence="7 9">Probably binds two magnesium or manganese ions per subunit.</text>
</comment>
<dbReference type="Pfam" id="PF03372">
    <property type="entry name" value="Exo_endo_phos"/>
    <property type="match status" value="1"/>
</dbReference>
<dbReference type="InterPro" id="IPR005135">
    <property type="entry name" value="Endo/exonuclease/phosphatase"/>
</dbReference>
<feature type="site" description="Interaction with DNA substrate" evidence="8">
    <location>
        <position position="326"/>
    </location>
</feature>
<dbReference type="AlphaFoldDB" id="A0A078A836"/>
<gene>
    <name evidence="11" type="primary">Contig6534.g6992</name>
    <name evidence="11" type="ORF">STYLEM_6713</name>
</gene>
<dbReference type="GO" id="GO:0003906">
    <property type="term" value="F:DNA-(apurinic or apyrimidinic site) endonuclease activity"/>
    <property type="evidence" value="ECO:0007669"/>
    <property type="project" value="TreeGrafter"/>
</dbReference>
<evidence type="ECO:0000256" key="7">
    <source>
        <dbReference type="PIRSR" id="PIRSR604808-2"/>
    </source>
</evidence>
<dbReference type="SUPFAM" id="SSF56219">
    <property type="entry name" value="DNase I-like"/>
    <property type="match status" value="1"/>
</dbReference>
<feature type="domain" description="Endonuclease/exonuclease/phosphatase" evidence="10">
    <location>
        <begin position="76"/>
        <end position="326"/>
    </location>
</feature>
<feature type="site" description="Transition state stabilizer" evidence="8">
    <location>
        <position position="228"/>
    </location>
</feature>
<evidence type="ECO:0000256" key="1">
    <source>
        <dbReference type="ARBA" id="ARBA00001936"/>
    </source>
</evidence>
<dbReference type="GO" id="GO:0008081">
    <property type="term" value="F:phosphoric diester hydrolase activity"/>
    <property type="evidence" value="ECO:0007669"/>
    <property type="project" value="TreeGrafter"/>
</dbReference>
<feature type="active site" description="Proton donor/acceptor" evidence="6">
    <location>
        <position position="226"/>
    </location>
</feature>
<reference evidence="11 12" key="1">
    <citation type="submission" date="2014-06" db="EMBL/GenBank/DDBJ databases">
        <authorList>
            <person name="Swart Estienne"/>
        </authorList>
    </citation>
    <scope>NUCLEOTIDE SEQUENCE [LARGE SCALE GENOMIC DNA]</scope>
    <source>
        <strain evidence="11 12">130c</strain>
    </source>
</reference>
<keyword evidence="9" id="KW-0234">DNA repair</keyword>
<dbReference type="Gene3D" id="3.60.10.10">
    <property type="entry name" value="Endonuclease/exonuclease/phosphatase"/>
    <property type="match status" value="1"/>
</dbReference>
<dbReference type="InterPro" id="IPR020848">
    <property type="entry name" value="AP_endonuclease_F1_CS"/>
</dbReference>
<dbReference type="NCBIfam" id="TIGR00633">
    <property type="entry name" value="xth"/>
    <property type="match status" value="1"/>
</dbReference>
<name>A0A078A836_STYLE</name>
<feature type="active site" description="Proton acceptor" evidence="6">
    <location>
        <position position="326"/>
    </location>
</feature>
<dbReference type="PROSITE" id="PS00727">
    <property type="entry name" value="AP_NUCLEASE_F1_2"/>
    <property type="match status" value="1"/>
</dbReference>
<sequence>MQGINQLSKLLNKSQQNRFGCRFFAKKIKQPTDEPLKPKKITKIELYNTYQLANSHHDQTPTDYNFHQQDETSIWSWNSNGIRAQLRRGSMQDFLDKYNPDILCLQETKIDQLNIDKYRLFDYIPKRYKQFWNCSEETKSQSGTAVLTKVDPISVSYGMGIKELDQQGRVITLEFQHFNLVNVYIPHPQYSMEYLEWIAKVWRKKFEEYIIKTKANNLKPIVLCGDFNILRNNLDTYHQKRGDNETPFFFDVEIKTFEELLVNAGLLDTYRHLNPDRRQYTYWDYRFKQREQNRGIRIDYLLLDKDIEHCMIDSLIHDEILGGSDHCPLELKLNLKKLSEEANKQQKLIKMQN</sequence>
<dbReference type="GO" id="GO:0046872">
    <property type="term" value="F:metal ion binding"/>
    <property type="evidence" value="ECO:0007669"/>
    <property type="project" value="UniProtKB-KW"/>
</dbReference>
<dbReference type="EC" id="3.1.-.-" evidence="9"/>
<dbReference type="InterPro" id="IPR004808">
    <property type="entry name" value="AP_endonuc_1"/>
</dbReference>
<keyword evidence="9" id="KW-0227">DNA damage</keyword>
<evidence type="ECO:0000256" key="2">
    <source>
        <dbReference type="ARBA" id="ARBA00007092"/>
    </source>
</evidence>
<feature type="binding site" evidence="7">
    <location>
        <position position="228"/>
    </location>
    <ligand>
        <name>Mg(2+)</name>
        <dbReference type="ChEBI" id="CHEBI:18420"/>
        <label>1</label>
    </ligand>
</feature>
<feature type="binding site" evidence="7">
    <location>
        <position position="107"/>
    </location>
    <ligand>
        <name>Mg(2+)</name>
        <dbReference type="ChEBI" id="CHEBI:18420"/>
        <label>1</label>
    </ligand>
</feature>
<dbReference type="CDD" id="cd09087">
    <property type="entry name" value="Ape1-like_AP-endo"/>
    <property type="match status" value="1"/>
</dbReference>
<evidence type="ECO:0000259" key="10">
    <source>
        <dbReference type="Pfam" id="PF03372"/>
    </source>
</evidence>
<proteinExistence type="inferred from homology"/>
<evidence type="ECO:0000256" key="4">
    <source>
        <dbReference type="ARBA" id="ARBA00022801"/>
    </source>
</evidence>
<feature type="binding site" evidence="7">
    <location>
        <position position="326"/>
    </location>
    <ligand>
        <name>Mg(2+)</name>
        <dbReference type="ChEBI" id="CHEBI:18420"/>
        <label>1</label>
    </ligand>
</feature>
<feature type="binding site" evidence="7">
    <location>
        <position position="325"/>
    </location>
    <ligand>
        <name>Mg(2+)</name>
        <dbReference type="ChEBI" id="CHEBI:18420"/>
        <label>1</label>
    </ligand>
</feature>
<keyword evidence="12" id="KW-1185">Reference proteome</keyword>
<dbReference type="Proteomes" id="UP000039865">
    <property type="component" value="Unassembled WGS sequence"/>
</dbReference>
<dbReference type="FunCoup" id="A0A078A836">
    <property type="interactions" value="19"/>
</dbReference>
<evidence type="ECO:0000256" key="3">
    <source>
        <dbReference type="ARBA" id="ARBA00022723"/>
    </source>
</evidence>
<keyword evidence="4" id="KW-0378">Hydrolase</keyword>
<organism evidence="11 12">
    <name type="scientific">Stylonychia lemnae</name>
    <name type="common">Ciliate</name>
    <dbReference type="NCBI Taxonomy" id="5949"/>
    <lineage>
        <taxon>Eukaryota</taxon>
        <taxon>Sar</taxon>
        <taxon>Alveolata</taxon>
        <taxon>Ciliophora</taxon>
        <taxon>Intramacronucleata</taxon>
        <taxon>Spirotrichea</taxon>
        <taxon>Stichotrichia</taxon>
        <taxon>Sporadotrichida</taxon>
        <taxon>Oxytrichidae</taxon>
        <taxon>Stylonychinae</taxon>
        <taxon>Stylonychia</taxon>
    </lineage>
</organism>
<dbReference type="GO" id="GO:0008311">
    <property type="term" value="F:double-stranded DNA 3'-5' DNA exonuclease activity"/>
    <property type="evidence" value="ECO:0007669"/>
    <property type="project" value="TreeGrafter"/>
</dbReference>
<dbReference type="GO" id="GO:0003677">
    <property type="term" value="F:DNA binding"/>
    <property type="evidence" value="ECO:0007669"/>
    <property type="project" value="InterPro"/>
</dbReference>
<dbReference type="PROSITE" id="PS00726">
    <property type="entry name" value="AP_NUCLEASE_F1_1"/>
    <property type="match status" value="1"/>
</dbReference>
<dbReference type="PANTHER" id="PTHR22748">
    <property type="entry name" value="AP ENDONUCLEASE"/>
    <property type="match status" value="1"/>
</dbReference>
<dbReference type="OrthoDB" id="498125at2759"/>
<dbReference type="InParanoid" id="A0A078A836"/>
<comment type="cofactor">
    <cofactor evidence="1">
        <name>Mn(2+)</name>
        <dbReference type="ChEBI" id="CHEBI:29035"/>
    </cofactor>
</comment>
<dbReference type="GO" id="GO:0006284">
    <property type="term" value="P:base-excision repair"/>
    <property type="evidence" value="ECO:0007669"/>
    <property type="project" value="TreeGrafter"/>
</dbReference>